<evidence type="ECO:0000256" key="6">
    <source>
        <dbReference type="SAM" id="Phobius"/>
    </source>
</evidence>
<evidence type="ECO:0000256" key="4">
    <source>
        <dbReference type="ARBA" id="ARBA00023088"/>
    </source>
</evidence>
<keyword evidence="1" id="KW-0134">Cell wall</keyword>
<dbReference type="eggNOG" id="COG4932">
    <property type="taxonomic scope" value="Bacteria"/>
</dbReference>
<evidence type="ECO:0000256" key="2">
    <source>
        <dbReference type="ARBA" id="ARBA00022525"/>
    </source>
</evidence>
<evidence type="ECO:0000259" key="8">
    <source>
        <dbReference type="Pfam" id="PF00746"/>
    </source>
</evidence>
<keyword evidence="2" id="KW-0964">Secreted</keyword>
<feature type="compositionally biased region" description="Polar residues" evidence="5">
    <location>
        <begin position="122"/>
        <end position="135"/>
    </location>
</feature>
<proteinExistence type="predicted"/>
<dbReference type="KEGG" id="badl:BADO_0447"/>
<dbReference type="InterPro" id="IPR019931">
    <property type="entry name" value="LPXTG_anchor"/>
</dbReference>
<reference evidence="10 13" key="2">
    <citation type="journal article" date="2019" name="Nat. Med.">
        <title>A library of human gut bacterial isolates paired with longitudinal multiomics data enables mechanistic microbiome research.</title>
        <authorList>
            <person name="Poyet M."/>
            <person name="Groussin M."/>
            <person name="Gibbons S.M."/>
            <person name="Avila-Pacheco J."/>
            <person name="Jiang X."/>
            <person name="Kearney S.M."/>
            <person name="Perrotta A.R."/>
            <person name="Berdy B."/>
            <person name="Zhao S."/>
            <person name="Lieberman T.D."/>
            <person name="Swanson P.K."/>
            <person name="Smith M."/>
            <person name="Roesemann S."/>
            <person name="Alexander J.E."/>
            <person name="Rich S.A."/>
            <person name="Livny J."/>
            <person name="Vlamakis H."/>
            <person name="Clish C."/>
            <person name="Bullock K."/>
            <person name="Deik A."/>
            <person name="Scott J."/>
            <person name="Pierce K.A."/>
            <person name="Xavier R.J."/>
            <person name="Alm E.J."/>
        </authorList>
    </citation>
    <scope>NUCLEOTIDE SEQUENCE [LARGE SCALE GENOMIC DNA]</scope>
    <source>
        <strain evidence="10 13">BIOML-A26</strain>
    </source>
</reference>
<feature type="signal peptide" evidence="7">
    <location>
        <begin position="1"/>
        <end position="26"/>
    </location>
</feature>
<dbReference type="NCBIfam" id="TIGR01167">
    <property type="entry name" value="LPXTG_anchor"/>
    <property type="match status" value="1"/>
</dbReference>
<evidence type="ECO:0000256" key="5">
    <source>
        <dbReference type="SAM" id="MobiDB-lite"/>
    </source>
</evidence>
<keyword evidence="6" id="KW-0472">Membrane</keyword>
<dbReference type="Pfam" id="PF17802">
    <property type="entry name" value="SpaA"/>
    <property type="match status" value="1"/>
</dbReference>
<evidence type="ECO:0000256" key="3">
    <source>
        <dbReference type="ARBA" id="ARBA00022729"/>
    </source>
</evidence>
<dbReference type="RefSeq" id="WP_038444184.1">
    <property type="nucleotide sequence ID" value="NZ_CP007443.1"/>
</dbReference>
<dbReference type="EMBL" id="WDFR01000001">
    <property type="protein sequence ID" value="KAB6032063.1"/>
    <property type="molecule type" value="Genomic_DNA"/>
</dbReference>
<dbReference type="Gene3D" id="2.60.40.10">
    <property type="entry name" value="Immunoglobulins"/>
    <property type="match status" value="1"/>
</dbReference>
<feature type="region of interest" description="Disordered" evidence="5">
    <location>
        <begin position="116"/>
        <end position="135"/>
    </location>
</feature>
<keyword evidence="3 7" id="KW-0732">Signal</keyword>
<dbReference type="EMBL" id="LNKD01000001">
    <property type="protein sequence ID" value="OSG87564.1"/>
    <property type="molecule type" value="Genomic_DNA"/>
</dbReference>
<dbReference type="Gene3D" id="2.60.40.740">
    <property type="match status" value="1"/>
</dbReference>
<keyword evidence="4" id="KW-0572">Peptidoglycan-anchor</keyword>
<dbReference type="InterPro" id="IPR013783">
    <property type="entry name" value="Ig-like_fold"/>
</dbReference>
<evidence type="ECO:0000256" key="1">
    <source>
        <dbReference type="ARBA" id="ARBA00022512"/>
    </source>
</evidence>
<feature type="transmembrane region" description="Helical" evidence="6">
    <location>
        <begin position="572"/>
        <end position="595"/>
    </location>
</feature>
<keyword evidence="6" id="KW-0812">Transmembrane</keyword>
<feature type="domain" description="SpaA-like prealbumin fold" evidence="9">
    <location>
        <begin position="434"/>
        <end position="532"/>
    </location>
</feature>
<evidence type="ECO:0000256" key="7">
    <source>
        <dbReference type="SAM" id="SignalP"/>
    </source>
</evidence>
<organism evidence="10 13">
    <name type="scientific">Bifidobacterium adolescentis</name>
    <dbReference type="NCBI Taxonomy" id="1680"/>
    <lineage>
        <taxon>Bacteria</taxon>
        <taxon>Bacillati</taxon>
        <taxon>Actinomycetota</taxon>
        <taxon>Actinomycetes</taxon>
        <taxon>Bifidobacteriales</taxon>
        <taxon>Bifidobacteriaceae</taxon>
        <taxon>Bifidobacterium</taxon>
    </lineage>
</organism>
<dbReference type="Proteomes" id="UP000193377">
    <property type="component" value="Unassembled WGS sequence"/>
</dbReference>
<comment type="caution">
    <text evidence="10">The sequence shown here is derived from an EMBL/GenBank/DDBJ whole genome shotgun (WGS) entry which is preliminary data.</text>
</comment>
<dbReference type="Proteomes" id="UP000470926">
    <property type="component" value="Unassembled WGS sequence"/>
</dbReference>
<sequence length="608" mass="63889">MSLKKVFSTIAAAAIAVGGLAIGASAASADEATFGTAITLTASDKSQLEGHTFSAIRLADYASDTDGYVSVTTVKDNESVYNKIVAAATASNGDEALPEGIDPVAYISGASTMGALTDDDQNAGQDNSTSSKPWTGSVRTFVNDLTNDDTLKNAATAVTLGEITESDENGYSATLNMETAGLYLIFDTTDAEETAKGQDVNAIPMLVGTDIMGASNRFVDENGDETAQWPATYMGTVAVKNQTTTVSKTVNGEEQISASIGDTVHYQFSAPLPTTTGFSASNPYTFKLTDTPGVGQEIDMYTGNTNSYGNSTFTVFIDMNENGQFDDGDVRLPRVSTNDTTGKGFTFTDGNGTGLANYEGAHFTGNNTSQFVIDLSKFVSSDDYQTSDYAGKNVVVKYNATITANAQNGKVPNKVEVNSQNAKAEDSTKITYGGFSFTKTDAAGNDLTGAKFAIKNSDNKYLKWENGVWKTVDTADASARGGDVDENGEETAKFTYTGLADGTYTVEETQAPTGYLSSAKVTFKVTIKNGKAVHFDETDLVNGNNDKGSADGTDEITGYKVKNYKSISQLPLTGGAGIALFTIVGLLLVGAGVTVHMKNRNGNRAALV</sequence>
<gene>
    <name evidence="11" type="ORF">B0487_0482</name>
    <name evidence="10" type="ORF">GA542_02470</name>
</gene>
<accession>A0A076JML9</accession>
<evidence type="ECO:0000313" key="13">
    <source>
        <dbReference type="Proteomes" id="UP000470926"/>
    </source>
</evidence>
<evidence type="ECO:0000313" key="10">
    <source>
        <dbReference type="EMBL" id="KAB6032063.1"/>
    </source>
</evidence>
<dbReference type="AlphaFoldDB" id="A0A076JML9"/>
<dbReference type="GO" id="GO:0005975">
    <property type="term" value="P:carbohydrate metabolic process"/>
    <property type="evidence" value="ECO:0007669"/>
    <property type="project" value="UniProtKB-ARBA"/>
</dbReference>
<name>A0A076JML9_BIFAD</name>
<protein>
    <submittedName>
        <fullName evidence="11">Fimbrial subunit FimA</fullName>
    </submittedName>
    <submittedName>
        <fullName evidence="10">LPXTG cell wall anchor domain-containing protein</fullName>
    </submittedName>
</protein>
<dbReference type="Pfam" id="PF00746">
    <property type="entry name" value="Gram_pos_anchor"/>
    <property type="match status" value="1"/>
</dbReference>
<feature type="domain" description="Gram-positive cocci surface proteins LPxTG" evidence="8">
    <location>
        <begin position="565"/>
        <end position="602"/>
    </location>
</feature>
<dbReference type="InterPro" id="IPR041033">
    <property type="entry name" value="SpaA_PFL_dom_1"/>
</dbReference>
<keyword evidence="6" id="KW-1133">Transmembrane helix</keyword>
<evidence type="ECO:0000259" key="9">
    <source>
        <dbReference type="Pfam" id="PF17802"/>
    </source>
</evidence>
<evidence type="ECO:0000313" key="12">
    <source>
        <dbReference type="Proteomes" id="UP000193377"/>
    </source>
</evidence>
<reference evidence="11 12" key="1">
    <citation type="journal article" date="2016" name="Sci. Rep.">
        <title>Evaluation of genetic diversity among strains of the human gut commensal Bifidobacterium adolescentis.</title>
        <authorList>
            <person name="Duranti S."/>
            <person name="Milani C."/>
            <person name="Lugli G.A."/>
            <person name="Mancabelli L."/>
            <person name="Turroni F."/>
            <person name="Ferrario C."/>
            <person name="Mangifesta M."/>
            <person name="Viappiani A."/>
            <person name="Sanchez B."/>
            <person name="Margolles A."/>
            <person name="van Sinderen D."/>
            <person name="Ventura M."/>
        </authorList>
    </citation>
    <scope>NUCLEOTIDE SEQUENCE [LARGE SCALE GENOMIC DNA]</scope>
    <source>
        <strain evidence="11 12">487B</strain>
    </source>
</reference>
<evidence type="ECO:0000313" key="11">
    <source>
        <dbReference type="EMBL" id="OSG87564.1"/>
    </source>
</evidence>
<feature type="chain" id="PRO_5042676834" evidence="7">
    <location>
        <begin position="27"/>
        <end position="608"/>
    </location>
</feature>